<evidence type="ECO:0000313" key="2">
    <source>
        <dbReference type="Proteomes" id="UP000313849"/>
    </source>
</evidence>
<dbReference type="EMBL" id="VENP01000036">
    <property type="protein sequence ID" value="TNU73674.1"/>
    <property type="molecule type" value="Genomic_DNA"/>
</dbReference>
<accession>A0A5C5BAX2</accession>
<dbReference type="AlphaFoldDB" id="A0A5C5BAX2"/>
<gene>
    <name evidence="1" type="ORF">FH969_10095</name>
</gene>
<protein>
    <submittedName>
        <fullName evidence="1">Uncharacterized protein</fullName>
    </submittedName>
</protein>
<evidence type="ECO:0000313" key="1">
    <source>
        <dbReference type="EMBL" id="TNU73674.1"/>
    </source>
</evidence>
<name>A0A5C5BAX2_9MICO</name>
<dbReference type="OrthoDB" id="5916883at2"/>
<keyword evidence="2" id="KW-1185">Reference proteome</keyword>
<organism evidence="1 2">
    <name type="scientific">Miniimonas arenae</name>
    <dbReference type="NCBI Taxonomy" id="676201"/>
    <lineage>
        <taxon>Bacteria</taxon>
        <taxon>Bacillati</taxon>
        <taxon>Actinomycetota</taxon>
        <taxon>Actinomycetes</taxon>
        <taxon>Micrococcales</taxon>
        <taxon>Beutenbergiaceae</taxon>
        <taxon>Miniimonas</taxon>
    </lineage>
</organism>
<dbReference type="Proteomes" id="UP000313849">
    <property type="component" value="Unassembled WGS sequence"/>
</dbReference>
<comment type="caution">
    <text evidence="1">The sequence shown here is derived from an EMBL/GenBank/DDBJ whole genome shotgun (WGS) entry which is preliminary data.</text>
</comment>
<proteinExistence type="predicted"/>
<reference evidence="1 2" key="1">
    <citation type="submission" date="2019-06" db="EMBL/GenBank/DDBJ databases">
        <title>Draft genome sequence of Miniimonas arenae KCTC 19750T isolated from sea sand.</title>
        <authorList>
            <person name="Park S.-J."/>
        </authorList>
    </citation>
    <scope>NUCLEOTIDE SEQUENCE [LARGE SCALE GENOMIC DNA]</scope>
    <source>
        <strain evidence="1 2">KCTC 19750</strain>
    </source>
</reference>
<dbReference type="RefSeq" id="WP_139987153.1">
    <property type="nucleotide sequence ID" value="NZ_VENP01000036.1"/>
</dbReference>
<sequence>MTTTPQGPGTWHDAAPEVQVEFDVAVQAWVEATVPLLEEVAGRYGGYVLYGDLAHELFERTGYRTRMLSGNWMGKVLSPVQRATSTDGRPPLTSLVVHADGSVSDGYITHGHLGGFTDDVARQNAAAADRLTCYRLYADDVPDDAQPRMTTAWVDRYGEGPRPHREKSERAAARAAKAAAAARAEEPPAICPSCFMQLPVSGVCGSCD</sequence>